<evidence type="ECO:0000313" key="3">
    <source>
        <dbReference type="EMBL" id="KVX02774.1"/>
    </source>
</evidence>
<feature type="compositionally biased region" description="Polar residues" evidence="1">
    <location>
        <begin position="308"/>
        <end position="342"/>
    </location>
</feature>
<keyword evidence="2" id="KW-0472">Membrane</keyword>
<keyword evidence="2" id="KW-1133">Transmembrane helix</keyword>
<dbReference type="RefSeq" id="WP_059744985.1">
    <property type="nucleotide sequence ID" value="NZ_LRDC01000010.1"/>
</dbReference>
<protein>
    <submittedName>
        <fullName evidence="3">Uncharacterized protein</fullName>
    </submittedName>
</protein>
<feature type="transmembrane region" description="Helical" evidence="2">
    <location>
        <begin position="12"/>
        <end position="31"/>
    </location>
</feature>
<accession>A0A106C208</accession>
<feature type="transmembrane region" description="Helical" evidence="2">
    <location>
        <begin position="823"/>
        <end position="847"/>
    </location>
</feature>
<comment type="caution">
    <text evidence="3">The sequence shown here is derived from an EMBL/GenBank/DDBJ whole genome shotgun (WGS) entry which is preliminary data.</text>
</comment>
<proteinExistence type="predicted"/>
<name>A0A106C208_SHEFR</name>
<gene>
    <name evidence="3" type="ORF">AWJ07_12870</name>
</gene>
<keyword evidence="2" id="KW-0812">Transmembrane</keyword>
<dbReference type="Proteomes" id="UP000055702">
    <property type="component" value="Unassembled WGS sequence"/>
</dbReference>
<feature type="transmembrane region" description="Helical" evidence="2">
    <location>
        <begin position="856"/>
        <end position="879"/>
    </location>
</feature>
<organism evidence="3">
    <name type="scientific">Shewanella frigidimarina</name>
    <dbReference type="NCBI Taxonomy" id="56812"/>
    <lineage>
        <taxon>Bacteria</taxon>
        <taxon>Pseudomonadati</taxon>
        <taxon>Pseudomonadota</taxon>
        <taxon>Gammaproteobacteria</taxon>
        <taxon>Alteromonadales</taxon>
        <taxon>Shewanellaceae</taxon>
        <taxon>Shewanella</taxon>
    </lineage>
</organism>
<feature type="transmembrane region" description="Helical" evidence="2">
    <location>
        <begin position="885"/>
        <end position="904"/>
    </location>
</feature>
<dbReference type="AlphaFoldDB" id="A0A106C208"/>
<evidence type="ECO:0000313" key="4">
    <source>
        <dbReference type="Proteomes" id="UP000055702"/>
    </source>
</evidence>
<feature type="region of interest" description="Disordered" evidence="1">
    <location>
        <begin position="300"/>
        <end position="370"/>
    </location>
</feature>
<reference evidence="3 4" key="1">
    <citation type="submission" date="2016-01" db="EMBL/GenBank/DDBJ databases">
        <title>Draft genome of the antarctic isolate Shewanella frigidimarina Ag06-30.</title>
        <authorList>
            <person name="Parmeciano Di Noto G."/>
            <person name="Vazquez S."/>
            <person name="Mac Cormack W."/>
            <person name="Iriarte A."/>
            <person name="Quiroga C."/>
        </authorList>
    </citation>
    <scope>NUCLEOTIDE SEQUENCE [LARGE SCALE GENOMIC DNA]</scope>
    <source>
        <strain evidence="3 4">Ag06-30</strain>
    </source>
</reference>
<sequence>MNWHSVWARLTLWRPLITGILMATVLSYSPLSVANSRASYCDAQLAKTTADPILKNRVFGELVQQNLATVYRDNPDYLSDAASPGNYLSDGKVGRLTEKWLGYFCQEFNQLTPAISSSDFVTQILSALVTIAELTQNYPNWRQSLVSEEFKSWLAGLIAKGEFSEPSCEGIPYCYGSPTQLHGLFDEFYLNPGSEQYQDPVPSEPNYYLPVLRPQTQALSYYQLTEANMAKLTIWSENTAKFNKLIGKKFSTDIEIGTALTPVVVALIGTDDTKTVSKTLGALITVTPAKYQLLSQKPVETSLDDKSANSPDKSTATSPDKNAGSQTSQKAGTSVNSADSPSEPSPALTPPEVQTAVITPPSAPAPTTQVLTQPQIYEVSRVSADSLLTSLSLLALSEAQVIQLTSLTGSVFLDDYLFSIAIKHLGLDTSQLQALNTLAHKTGKQGLQVGKPLVWQATPGCGCTQNSIIENGNERPYYGFYPYWQQESGAGIDYSHLTRIGFFSAVIQGQQLLLPNNWRANKAYSKFAINAHNHRVKVDLVFSSRGEVGSPSYGWPYNQNMIEQILAAVKMPITDNMINRIKPVVSLGTSASRTLGDGVTLNVDLKEINSQEKVDEFIDFIKKLKQGLNSDASSNRVSSLIATNPQALATDDYYLNLMLQADELEAGTSWFYTVENLAKIEAYINIFIVNFTPLSDLGIQPSSSSNSVSSPVSTSSNDSVSALKAFRTLLGDAAYSDSAGKIFAKVIPLIRVNDADINALTEVVNYTQWSYLGAAFWTLPQSEQAATLIQKSYFPAPPLVFPFLAPIVELTDKVCNTLCPLRWPLRLGFFLVVLTVLIYAIASWWIFSLRQLFSRWYFLVFLLLSCIFIILVFSCDPYWQQQQQLFLFIFILGIFGYNFFRQLALKRRGSLP</sequence>
<evidence type="ECO:0000256" key="2">
    <source>
        <dbReference type="SAM" id="Phobius"/>
    </source>
</evidence>
<evidence type="ECO:0000256" key="1">
    <source>
        <dbReference type="SAM" id="MobiDB-lite"/>
    </source>
</evidence>
<dbReference type="EMBL" id="LRDC01000010">
    <property type="protein sequence ID" value="KVX02774.1"/>
    <property type="molecule type" value="Genomic_DNA"/>
</dbReference>